<dbReference type="AlphaFoldDB" id="A0AAN9V7I9"/>
<reference evidence="2 3" key="1">
    <citation type="submission" date="2024-03" db="EMBL/GenBank/DDBJ databases">
        <title>The genome assembly and annotation of the cricket Gryllus longicercus Weissman &amp; Gray.</title>
        <authorList>
            <person name="Szrajer S."/>
            <person name="Gray D."/>
            <person name="Ylla G."/>
        </authorList>
    </citation>
    <scope>NUCLEOTIDE SEQUENCE [LARGE SCALE GENOMIC DNA]</scope>
    <source>
        <strain evidence="2">DAG 2021-001</strain>
        <tissue evidence="2">Whole body minus gut</tissue>
    </source>
</reference>
<organism evidence="2 3">
    <name type="scientific">Gryllus longicercus</name>
    <dbReference type="NCBI Taxonomy" id="2509291"/>
    <lineage>
        <taxon>Eukaryota</taxon>
        <taxon>Metazoa</taxon>
        <taxon>Ecdysozoa</taxon>
        <taxon>Arthropoda</taxon>
        <taxon>Hexapoda</taxon>
        <taxon>Insecta</taxon>
        <taxon>Pterygota</taxon>
        <taxon>Neoptera</taxon>
        <taxon>Polyneoptera</taxon>
        <taxon>Orthoptera</taxon>
        <taxon>Ensifera</taxon>
        <taxon>Gryllidea</taxon>
        <taxon>Grylloidea</taxon>
        <taxon>Gryllidae</taxon>
        <taxon>Gryllinae</taxon>
        <taxon>Gryllus</taxon>
    </lineage>
</organism>
<comment type="caution">
    <text evidence="2">The sequence shown here is derived from an EMBL/GenBank/DDBJ whole genome shotgun (WGS) entry which is preliminary data.</text>
</comment>
<accession>A0AAN9V7I9</accession>
<keyword evidence="3" id="KW-1185">Reference proteome</keyword>
<evidence type="ECO:0000256" key="1">
    <source>
        <dbReference type="SAM" id="MobiDB-lite"/>
    </source>
</evidence>
<evidence type="ECO:0000313" key="2">
    <source>
        <dbReference type="EMBL" id="KAK7789972.1"/>
    </source>
</evidence>
<feature type="region of interest" description="Disordered" evidence="1">
    <location>
        <begin position="230"/>
        <end position="257"/>
    </location>
</feature>
<protein>
    <submittedName>
        <fullName evidence="2">Uncharacterized protein</fullName>
    </submittedName>
</protein>
<gene>
    <name evidence="2" type="ORF">R5R35_006804</name>
</gene>
<name>A0AAN9V7I9_9ORTH</name>
<dbReference type="Proteomes" id="UP001378592">
    <property type="component" value="Unassembled WGS sequence"/>
</dbReference>
<sequence length="305" mass="34637">MGGSKLWQFSESMHFVAAKRWKSADAVLEVLTHEEMRTLSDSRDGSPREAHCGEYCVSPPRPIWVPPLVGMHWSNDSISTNDSSDSEDLYELFFPSKISRRLKNADTRSLPNIYDYEEFSCDADDYRITSSMPHLQLWEWNLHSQFKDGDYIANSYNTNASDEAANTTDEDTLQKLKRTVSLPDLRKLSIIQMILQVRSDYADATSSRASSLQSVAAMTVSVELSSISGESVPDVSNADVKSSCERSGEDNVAEEPPRGNFLTRIRRRVRRALRGRRVLREDEDEDEDDDEGGRVGCFQFLKRLF</sequence>
<dbReference type="EMBL" id="JAZDUA010000681">
    <property type="protein sequence ID" value="KAK7789972.1"/>
    <property type="molecule type" value="Genomic_DNA"/>
</dbReference>
<evidence type="ECO:0000313" key="3">
    <source>
        <dbReference type="Proteomes" id="UP001378592"/>
    </source>
</evidence>
<proteinExistence type="predicted"/>